<gene>
    <name evidence="1" type="primary">ORF135211</name>
</gene>
<proteinExistence type="predicted"/>
<feature type="non-terminal residue" evidence="1">
    <location>
        <position position="1"/>
    </location>
</feature>
<protein>
    <submittedName>
        <fullName evidence="1">Uncharacterized protein</fullName>
    </submittedName>
</protein>
<name>A0A0B7AR82_9EUPU</name>
<dbReference type="AlphaFoldDB" id="A0A0B7AR82"/>
<accession>A0A0B7AR82</accession>
<dbReference type="EMBL" id="HACG01036237">
    <property type="protein sequence ID" value="CEK83102.1"/>
    <property type="molecule type" value="Transcribed_RNA"/>
</dbReference>
<organism evidence="1">
    <name type="scientific">Arion vulgaris</name>
    <dbReference type="NCBI Taxonomy" id="1028688"/>
    <lineage>
        <taxon>Eukaryota</taxon>
        <taxon>Metazoa</taxon>
        <taxon>Spiralia</taxon>
        <taxon>Lophotrochozoa</taxon>
        <taxon>Mollusca</taxon>
        <taxon>Gastropoda</taxon>
        <taxon>Heterobranchia</taxon>
        <taxon>Euthyneura</taxon>
        <taxon>Panpulmonata</taxon>
        <taxon>Eupulmonata</taxon>
        <taxon>Stylommatophora</taxon>
        <taxon>Helicina</taxon>
        <taxon>Arionoidea</taxon>
        <taxon>Arionidae</taxon>
        <taxon>Arion</taxon>
    </lineage>
</organism>
<evidence type="ECO:0000313" key="1">
    <source>
        <dbReference type="EMBL" id="CEK83102.1"/>
    </source>
</evidence>
<sequence>VIIWWRCRTKRNTVVYDMPVRNEVDEAEGYEHIISSEHHYWSIDEINDHEQNGAGQNVIIHEQTTRDIETENPYIDPI</sequence>
<reference evidence="1" key="1">
    <citation type="submission" date="2014-12" db="EMBL/GenBank/DDBJ databases">
        <title>Insight into the proteome of Arion vulgaris.</title>
        <authorList>
            <person name="Aradska J."/>
            <person name="Bulat T."/>
            <person name="Smidak R."/>
            <person name="Sarate P."/>
            <person name="Gangsoo J."/>
            <person name="Sialana F."/>
            <person name="Bilban M."/>
            <person name="Lubec G."/>
        </authorList>
    </citation>
    <scope>NUCLEOTIDE SEQUENCE</scope>
    <source>
        <tissue evidence="1">Skin</tissue>
    </source>
</reference>